<name>A0ABP0QAS8_9DINO</name>
<dbReference type="PROSITE" id="PS50176">
    <property type="entry name" value="ARM_REPEAT"/>
    <property type="match status" value="1"/>
</dbReference>
<dbReference type="EMBL" id="CAXAMM010039241">
    <property type="protein sequence ID" value="CAK9085074.1"/>
    <property type="molecule type" value="Genomic_DNA"/>
</dbReference>
<reference evidence="2 3" key="1">
    <citation type="submission" date="2024-02" db="EMBL/GenBank/DDBJ databases">
        <authorList>
            <person name="Chen Y."/>
            <person name="Shah S."/>
            <person name="Dougan E. K."/>
            <person name="Thang M."/>
            <person name="Chan C."/>
        </authorList>
    </citation>
    <scope>NUCLEOTIDE SEQUENCE [LARGE SCALE GENOMIC DNA]</scope>
</reference>
<organism evidence="2 3">
    <name type="scientific">Durusdinium trenchii</name>
    <dbReference type="NCBI Taxonomy" id="1381693"/>
    <lineage>
        <taxon>Eukaryota</taxon>
        <taxon>Sar</taxon>
        <taxon>Alveolata</taxon>
        <taxon>Dinophyceae</taxon>
        <taxon>Suessiales</taxon>
        <taxon>Symbiodiniaceae</taxon>
        <taxon>Durusdinium</taxon>
    </lineage>
</organism>
<dbReference type="InterPro" id="IPR011989">
    <property type="entry name" value="ARM-like"/>
</dbReference>
<feature type="repeat" description="ARM" evidence="1">
    <location>
        <begin position="95"/>
        <end position="124"/>
    </location>
</feature>
<dbReference type="InterPro" id="IPR016024">
    <property type="entry name" value="ARM-type_fold"/>
</dbReference>
<evidence type="ECO:0000256" key="1">
    <source>
        <dbReference type="PROSITE-ProRule" id="PRU00259"/>
    </source>
</evidence>
<dbReference type="Proteomes" id="UP001642464">
    <property type="component" value="Unassembled WGS sequence"/>
</dbReference>
<dbReference type="Gene3D" id="1.25.10.10">
    <property type="entry name" value="Leucine-rich Repeat Variant"/>
    <property type="match status" value="1"/>
</dbReference>
<accession>A0ABP0QAS8</accession>
<sequence>MALLQPDAGVLDLFRALDGFHKAYWRSSHEPVASRAVTKLRQPLVELVGLAVVNVLEEMRSGLSDPRVQWVGVSFLRAALHDSNGTTKDIIQRAGVLDVLVRVMTSHASTEHLLAEALAVLDELHGLPALLQALDHLRSSPAASKAALVQIRNSARARWHEVEQADNFQMMRVILMSLQAHQDPQVILLGLQLLGDLAGDLPETRSAFFNLGGWDWLLQLLESWDQLEIQQEGIRMVSQLCKGGACGDAFAPRVEKVLQRCLERSQHDGKVLYWGLWAVQQLHGVKSLLATLQYSCSRDHFNEKVVQSTLRSLSDLAWEGDQAGLELVVEVIQSVISAMRKIADQDPNSHLLNDGAFTLGKAAQIAACEKHEGIPQLKEAALHSSNILLELMSMKVQDAALCRTVLEALGELLEASGRPSAVRSRICEGLFAGSCGNAGSGVIGAGLLSKVSAEHASNTKLQGVIMWLAGLAHGVTAIVREMSMNQSCYGVQLAALRAIAAIFYQLEANSDSVELAARAACIPAVLAAMASFPENLVMWKTACYTLNAVVQHGLDHIVQKEQLLSCLQGAAKALSIAQGQEHRSNYRDEASYLREEAVKLIAAVCITCPDFRLHLGDCKVPLAQALEAAVDRLQDDPERLAEEVEVLQHNLIALVYISGPEEILVRCLQRWGAKSSLVRACADVVAELVRRNAPMCEEMQRGPVNAELAAAVQAHKDDVELQSCFELALGFLRPPKTL</sequence>
<evidence type="ECO:0000313" key="2">
    <source>
        <dbReference type="EMBL" id="CAK9085074.1"/>
    </source>
</evidence>
<proteinExistence type="predicted"/>
<dbReference type="InterPro" id="IPR000225">
    <property type="entry name" value="Armadillo"/>
</dbReference>
<comment type="caution">
    <text evidence="2">The sequence shown here is derived from an EMBL/GenBank/DDBJ whole genome shotgun (WGS) entry which is preliminary data.</text>
</comment>
<keyword evidence="3" id="KW-1185">Reference proteome</keyword>
<evidence type="ECO:0000313" key="3">
    <source>
        <dbReference type="Proteomes" id="UP001642464"/>
    </source>
</evidence>
<protein>
    <submittedName>
        <fullName evidence="2">Uncharacterized protein</fullName>
    </submittedName>
</protein>
<dbReference type="SUPFAM" id="SSF48371">
    <property type="entry name" value="ARM repeat"/>
    <property type="match status" value="2"/>
</dbReference>
<gene>
    <name evidence="2" type="ORF">SCF082_LOCUS40315</name>
</gene>